<dbReference type="Pfam" id="PF00313">
    <property type="entry name" value="CSD"/>
    <property type="match status" value="1"/>
</dbReference>
<evidence type="ECO:0000313" key="3">
    <source>
        <dbReference type="Proteomes" id="UP000254569"/>
    </source>
</evidence>
<dbReference type="PROSITE" id="PS51857">
    <property type="entry name" value="CSD_2"/>
    <property type="match status" value="1"/>
</dbReference>
<keyword evidence="3" id="KW-1185">Reference proteome</keyword>
<dbReference type="EMBL" id="UGVI01000002">
    <property type="protein sequence ID" value="SUF09105.1"/>
    <property type="molecule type" value="Genomic_DNA"/>
</dbReference>
<dbReference type="GO" id="GO:0003676">
    <property type="term" value="F:nucleic acid binding"/>
    <property type="evidence" value="ECO:0007669"/>
    <property type="project" value="InterPro"/>
</dbReference>
<proteinExistence type="predicted"/>
<dbReference type="PRINTS" id="PR00050">
    <property type="entry name" value="COLDSHOCK"/>
</dbReference>
<dbReference type="Proteomes" id="UP000254569">
    <property type="component" value="Unassembled WGS sequence"/>
</dbReference>
<accession>A0A379PSM2</accession>
<dbReference type="SUPFAM" id="SSF50249">
    <property type="entry name" value="Nucleic acid-binding proteins"/>
    <property type="match status" value="1"/>
</dbReference>
<gene>
    <name evidence="2" type="primary">cspA_6</name>
    <name evidence="2" type="ORF">NCTC13296_04302</name>
</gene>
<dbReference type="SMART" id="SM00357">
    <property type="entry name" value="CSP"/>
    <property type="match status" value="1"/>
</dbReference>
<dbReference type="PANTHER" id="PTHR11544">
    <property type="entry name" value="COLD SHOCK DOMAIN CONTAINING PROTEINS"/>
    <property type="match status" value="1"/>
</dbReference>
<dbReference type="CDD" id="cd04458">
    <property type="entry name" value="CSP_CDS"/>
    <property type="match status" value="1"/>
</dbReference>
<dbReference type="Gene3D" id="2.40.50.140">
    <property type="entry name" value="Nucleic acid-binding proteins"/>
    <property type="match status" value="1"/>
</dbReference>
<dbReference type="InterPro" id="IPR050181">
    <property type="entry name" value="Cold_shock_domain"/>
</dbReference>
<dbReference type="AlphaFoldDB" id="A0A379PSM2"/>
<feature type="domain" description="CSD" evidence="1">
    <location>
        <begin position="18"/>
        <end position="83"/>
    </location>
</feature>
<dbReference type="InterPro" id="IPR012340">
    <property type="entry name" value="NA-bd_OB-fold"/>
</dbReference>
<organism evidence="2 3">
    <name type="scientific">Rhodococcus gordoniae</name>
    <dbReference type="NCBI Taxonomy" id="223392"/>
    <lineage>
        <taxon>Bacteria</taxon>
        <taxon>Bacillati</taxon>
        <taxon>Actinomycetota</taxon>
        <taxon>Actinomycetes</taxon>
        <taxon>Mycobacteriales</taxon>
        <taxon>Nocardiaceae</taxon>
        <taxon>Rhodococcus</taxon>
    </lineage>
</organism>
<dbReference type="InterPro" id="IPR002059">
    <property type="entry name" value="CSP_DNA-bd"/>
</dbReference>
<evidence type="ECO:0000313" key="2">
    <source>
        <dbReference type="EMBL" id="SUF09105.1"/>
    </source>
</evidence>
<evidence type="ECO:0000259" key="1">
    <source>
        <dbReference type="PROSITE" id="PS51857"/>
    </source>
</evidence>
<protein>
    <submittedName>
        <fullName evidence="2">Cold shock protein</fullName>
    </submittedName>
</protein>
<sequence length="84" mass="9144">MTQSGIDLGGIEEGQVAVARGVIRWFNGDKGFGFIAPDDAGGDLFVEHTDIDCSNVPVFQDDQEVEFDVGVGPKGRHARRVRRL</sequence>
<name>A0A379PSM2_9NOCA</name>
<dbReference type="InterPro" id="IPR011129">
    <property type="entry name" value="CSD"/>
</dbReference>
<reference evidence="2 3" key="1">
    <citation type="submission" date="2018-06" db="EMBL/GenBank/DDBJ databases">
        <authorList>
            <consortium name="Pathogen Informatics"/>
            <person name="Doyle S."/>
        </authorList>
    </citation>
    <scope>NUCLEOTIDE SEQUENCE [LARGE SCALE GENOMIC DNA]</scope>
    <source>
        <strain evidence="2 3">NCTC13296</strain>
    </source>
</reference>